<organism evidence="1 2">
    <name type="scientific">Meiothermus luteus</name>
    <dbReference type="NCBI Taxonomy" id="2026184"/>
    <lineage>
        <taxon>Bacteria</taxon>
        <taxon>Thermotogati</taxon>
        <taxon>Deinococcota</taxon>
        <taxon>Deinococci</taxon>
        <taxon>Thermales</taxon>
        <taxon>Thermaceae</taxon>
        <taxon>Meiothermus</taxon>
    </lineage>
</organism>
<dbReference type="EMBL" id="QWKZ01000078">
    <property type="protein sequence ID" value="RIH83550.1"/>
    <property type="molecule type" value="Genomic_DNA"/>
</dbReference>
<gene>
    <name evidence="1" type="ORF">Mlute_02163</name>
</gene>
<dbReference type="RefSeq" id="WP_119360708.1">
    <property type="nucleotide sequence ID" value="NZ_QWKZ01000078.1"/>
</dbReference>
<evidence type="ECO:0000313" key="1">
    <source>
        <dbReference type="EMBL" id="RIH83550.1"/>
    </source>
</evidence>
<dbReference type="OrthoDB" id="27136at2"/>
<dbReference type="AlphaFoldDB" id="A0A399EJR4"/>
<proteinExistence type="predicted"/>
<keyword evidence="2" id="KW-1185">Reference proteome</keyword>
<reference evidence="1 2" key="1">
    <citation type="submission" date="2018-08" db="EMBL/GenBank/DDBJ databases">
        <title>Meiothermus luteus KCTC 52599 genome sequencing project.</title>
        <authorList>
            <person name="Da Costa M.S."/>
            <person name="Albuquerque L."/>
            <person name="Raposo P."/>
            <person name="Froufe H.J.C."/>
            <person name="Barroso C.S."/>
            <person name="Egas C."/>
        </authorList>
    </citation>
    <scope>NUCLEOTIDE SEQUENCE [LARGE SCALE GENOMIC DNA]</scope>
    <source>
        <strain evidence="1 2">KCTC 52599</strain>
    </source>
</reference>
<sequence length="81" mass="9436">MGTAHRWGRAACFVWWLERLSLAVALRFEPPPRPAQVRFGERPGALLRLDTPYYPARAKWGYVFIPLDCYFEQAEAVLKRV</sequence>
<accession>A0A399EJR4</accession>
<dbReference type="Proteomes" id="UP000265800">
    <property type="component" value="Unassembled WGS sequence"/>
</dbReference>
<evidence type="ECO:0000313" key="2">
    <source>
        <dbReference type="Proteomes" id="UP000265800"/>
    </source>
</evidence>
<comment type="caution">
    <text evidence="1">The sequence shown here is derived from an EMBL/GenBank/DDBJ whole genome shotgun (WGS) entry which is preliminary data.</text>
</comment>
<protein>
    <submittedName>
        <fullName evidence="1">Uncharacterized protein</fullName>
    </submittedName>
</protein>
<name>A0A399EJR4_9DEIN</name>